<dbReference type="PANTHER" id="PTHR12498">
    <property type="entry name" value="N-TERMINAL ASPARAGINE AMIDOHYDROLASE"/>
    <property type="match status" value="1"/>
</dbReference>
<dbReference type="GO" id="GO:0006511">
    <property type="term" value="P:ubiquitin-dependent protein catabolic process"/>
    <property type="evidence" value="ECO:0007669"/>
    <property type="project" value="TreeGrafter"/>
</dbReference>
<proteinExistence type="predicted"/>
<dbReference type="AlphaFoldDB" id="A0A199VZ68"/>
<accession>A0A199VZ68</accession>
<comment type="caution">
    <text evidence="1">The sequence shown here is derived from an EMBL/GenBank/DDBJ whole genome shotgun (WGS) entry which is preliminary data.</text>
</comment>
<sequence length="78" mass="8832">MIFVDGESISISAPNSHLKGREIVELLLRNPTLIAASERLKSMPVRRFSISPPWKHVYVLQREYATVDPAIVKVCWGN</sequence>
<evidence type="ECO:0000313" key="1">
    <source>
        <dbReference type="EMBL" id="OAY82271.1"/>
    </source>
</evidence>
<protein>
    <submittedName>
        <fullName evidence="1">Uncharacterized protein</fullName>
    </submittedName>
</protein>
<dbReference type="PANTHER" id="PTHR12498:SF0">
    <property type="entry name" value="PROTEIN N-TERMINAL ASPARAGINE AMIDOHYDROLASE"/>
    <property type="match status" value="1"/>
</dbReference>
<dbReference type="GO" id="GO:0005634">
    <property type="term" value="C:nucleus"/>
    <property type="evidence" value="ECO:0007669"/>
    <property type="project" value="TreeGrafter"/>
</dbReference>
<reference evidence="1 2" key="1">
    <citation type="journal article" date="2016" name="DNA Res.">
        <title>The draft genome of MD-2 pineapple using hybrid error correction of long reads.</title>
        <authorList>
            <person name="Redwan R.M."/>
            <person name="Saidin A."/>
            <person name="Kumar S.V."/>
        </authorList>
    </citation>
    <scope>NUCLEOTIDE SEQUENCE [LARGE SCALE GENOMIC DNA]</scope>
    <source>
        <strain evidence="2">cv. MD2</strain>
        <tissue evidence="1">Leaf</tissue>
    </source>
</reference>
<dbReference type="GO" id="GO:0008418">
    <property type="term" value="F:protein-N-terminal asparagine amidohydrolase activity"/>
    <property type="evidence" value="ECO:0007669"/>
    <property type="project" value="InterPro"/>
</dbReference>
<name>A0A199VZ68_ANACO</name>
<organism evidence="1 2">
    <name type="scientific">Ananas comosus</name>
    <name type="common">Pineapple</name>
    <name type="synonym">Ananas ananas</name>
    <dbReference type="NCBI Taxonomy" id="4615"/>
    <lineage>
        <taxon>Eukaryota</taxon>
        <taxon>Viridiplantae</taxon>
        <taxon>Streptophyta</taxon>
        <taxon>Embryophyta</taxon>
        <taxon>Tracheophyta</taxon>
        <taxon>Spermatophyta</taxon>
        <taxon>Magnoliopsida</taxon>
        <taxon>Liliopsida</taxon>
        <taxon>Poales</taxon>
        <taxon>Bromeliaceae</taxon>
        <taxon>Bromelioideae</taxon>
        <taxon>Ananas</taxon>
    </lineage>
</organism>
<dbReference type="STRING" id="4615.A0A199VZ68"/>
<dbReference type="EMBL" id="LSRQ01000525">
    <property type="protein sequence ID" value="OAY82271.1"/>
    <property type="molecule type" value="Genomic_DNA"/>
</dbReference>
<dbReference type="Proteomes" id="UP000092600">
    <property type="component" value="Unassembled WGS sequence"/>
</dbReference>
<dbReference type="InterPro" id="IPR026750">
    <property type="entry name" value="NTAN1"/>
</dbReference>
<gene>
    <name evidence="1" type="ORF">ACMD2_16069</name>
</gene>
<evidence type="ECO:0000313" key="2">
    <source>
        <dbReference type="Proteomes" id="UP000092600"/>
    </source>
</evidence>